<evidence type="ECO:0000313" key="4">
    <source>
        <dbReference type="EMBL" id="TCK97881.1"/>
    </source>
</evidence>
<dbReference type="SUPFAM" id="SSF102405">
    <property type="entry name" value="MCP/YpsA-like"/>
    <property type="match status" value="1"/>
</dbReference>
<dbReference type="InterPro" id="IPR041614">
    <property type="entry name" value="DprA_WH"/>
</dbReference>
<gene>
    <name evidence="4" type="ORF">EDC19_0283</name>
</gene>
<dbReference type="InterPro" id="IPR010994">
    <property type="entry name" value="RuvA_2-like"/>
</dbReference>
<dbReference type="EMBL" id="SMGQ01000011">
    <property type="protein sequence ID" value="TCK97881.1"/>
    <property type="molecule type" value="Genomic_DNA"/>
</dbReference>
<dbReference type="NCBIfam" id="TIGR00732">
    <property type="entry name" value="dprA"/>
    <property type="match status" value="1"/>
</dbReference>
<evidence type="ECO:0000313" key="5">
    <source>
        <dbReference type="Proteomes" id="UP000294545"/>
    </source>
</evidence>
<dbReference type="InterPro" id="IPR036388">
    <property type="entry name" value="WH-like_DNA-bd_sf"/>
</dbReference>
<dbReference type="InterPro" id="IPR003488">
    <property type="entry name" value="DprA"/>
</dbReference>
<evidence type="ECO:0000259" key="3">
    <source>
        <dbReference type="Pfam" id="PF17782"/>
    </source>
</evidence>
<comment type="similarity">
    <text evidence="1">Belongs to the DprA/Smf family.</text>
</comment>
<sequence length="371" mass="42616">MNNNYYWYWLCNIEGIGNKKINKLIKYFKEPKEIWTSKENMFYDIQGISEKDIHKIQSSKDEEKIIRGYNELGKRNIKFIHIKDEKYPQQLKKIYDYPHGLYYTGELPNSTHLKIAIVGARKCSNYGKEMARYFAKELAKRDVEVVSGLARGIDTYAHIGALEGNGKTFGVVGNGLNISYPKENFKLQLEVGKKGGVMSEYNINTEPKKGHFPLRNRIISGLVDGILIIEAAKKSGSLITAEIGLEQGKEIFALPGRIIDKLSEGTNDLIKLGGKMVTNIEDILEEFQYKYVIENYNTISENIEKNIEKKVKSLDKNEKIVYACLNLEPKHIENILNEINLNIQEINHILLVLEMKGFIKQLPNKYYIIKV</sequence>
<keyword evidence="5" id="KW-1185">Reference proteome</keyword>
<dbReference type="AlphaFoldDB" id="A0A4V2Q1J5"/>
<dbReference type="PANTHER" id="PTHR43022:SF1">
    <property type="entry name" value="PROTEIN SMF"/>
    <property type="match status" value="1"/>
</dbReference>
<dbReference type="Gene3D" id="3.40.50.450">
    <property type="match status" value="1"/>
</dbReference>
<dbReference type="Gene3D" id="1.10.10.10">
    <property type="entry name" value="Winged helix-like DNA-binding domain superfamily/Winged helix DNA-binding domain"/>
    <property type="match status" value="1"/>
</dbReference>
<name>A0A4V2Q1J5_9FIRM</name>
<dbReference type="Pfam" id="PF17782">
    <property type="entry name" value="WHD_DprA"/>
    <property type="match status" value="1"/>
</dbReference>
<dbReference type="Pfam" id="PF02481">
    <property type="entry name" value="DNA_processg_A"/>
    <property type="match status" value="1"/>
</dbReference>
<reference evidence="4 5" key="1">
    <citation type="submission" date="2019-03" db="EMBL/GenBank/DDBJ databases">
        <title>Genomic Encyclopedia of Type Strains, Phase IV (KMG-IV): sequencing the most valuable type-strain genomes for metagenomic binning, comparative biology and taxonomic classification.</title>
        <authorList>
            <person name="Goeker M."/>
        </authorList>
    </citation>
    <scope>NUCLEOTIDE SEQUENCE [LARGE SCALE GENOMIC DNA]</scope>
    <source>
        <strain evidence="4 5">DSM 24176</strain>
    </source>
</reference>
<dbReference type="PANTHER" id="PTHR43022">
    <property type="entry name" value="PROTEIN SMF"/>
    <property type="match status" value="1"/>
</dbReference>
<feature type="domain" description="Smf/DprA SLOG" evidence="2">
    <location>
        <begin position="78"/>
        <end position="287"/>
    </location>
</feature>
<dbReference type="SUPFAM" id="SSF47781">
    <property type="entry name" value="RuvA domain 2-like"/>
    <property type="match status" value="1"/>
</dbReference>
<comment type="caution">
    <text evidence="4">The sequence shown here is derived from an EMBL/GenBank/DDBJ whole genome shotgun (WGS) entry which is preliminary data.</text>
</comment>
<dbReference type="Proteomes" id="UP000294545">
    <property type="component" value="Unassembled WGS sequence"/>
</dbReference>
<organism evidence="4 5">
    <name type="scientific">Natranaerovirga hydrolytica</name>
    <dbReference type="NCBI Taxonomy" id="680378"/>
    <lineage>
        <taxon>Bacteria</taxon>
        <taxon>Bacillati</taxon>
        <taxon>Bacillota</taxon>
        <taxon>Clostridia</taxon>
        <taxon>Lachnospirales</taxon>
        <taxon>Natranaerovirgaceae</taxon>
        <taxon>Natranaerovirga</taxon>
    </lineage>
</organism>
<evidence type="ECO:0000259" key="2">
    <source>
        <dbReference type="Pfam" id="PF02481"/>
    </source>
</evidence>
<protein>
    <submittedName>
        <fullName evidence="4">DNA processing protein</fullName>
    </submittedName>
</protein>
<proteinExistence type="inferred from homology"/>
<feature type="domain" description="DprA winged helix" evidence="3">
    <location>
        <begin position="313"/>
        <end position="364"/>
    </location>
</feature>
<dbReference type="OrthoDB" id="9785707at2"/>
<dbReference type="GO" id="GO:0009294">
    <property type="term" value="P:DNA-mediated transformation"/>
    <property type="evidence" value="ECO:0007669"/>
    <property type="project" value="InterPro"/>
</dbReference>
<accession>A0A4V2Q1J5</accession>
<evidence type="ECO:0000256" key="1">
    <source>
        <dbReference type="ARBA" id="ARBA00006525"/>
    </source>
</evidence>
<dbReference type="RefSeq" id="WP_132279406.1">
    <property type="nucleotide sequence ID" value="NZ_SMGQ01000011.1"/>
</dbReference>
<dbReference type="InterPro" id="IPR057666">
    <property type="entry name" value="DrpA_SLOG"/>
</dbReference>